<dbReference type="RefSeq" id="WP_285673951.1">
    <property type="nucleotide sequence ID" value="NZ_BSYI01000044.1"/>
</dbReference>
<keyword evidence="3" id="KW-0274">FAD</keyword>
<comment type="caution">
    <text evidence="7">The sequence shown here is derived from an EMBL/GenBank/DDBJ whole genome shotgun (WGS) entry which is preliminary data.</text>
</comment>
<keyword evidence="8" id="KW-1185">Reference proteome</keyword>
<dbReference type="InterPro" id="IPR050446">
    <property type="entry name" value="FAD-oxidoreductase/Apoptosis"/>
</dbReference>
<feature type="domain" description="Reductase C-terminal" evidence="6">
    <location>
        <begin position="318"/>
        <end position="389"/>
    </location>
</feature>
<dbReference type="Pfam" id="PF14759">
    <property type="entry name" value="Reductase_C"/>
    <property type="match status" value="1"/>
</dbReference>
<dbReference type="InterPro" id="IPR028202">
    <property type="entry name" value="Reductase_C"/>
</dbReference>
<reference evidence="7 8" key="1">
    <citation type="submission" date="2023-04" db="EMBL/GenBank/DDBJ databases">
        <title>Marinoamorphus aggregata gen. nov., sp. Nov., isolate from tissue of brittle star Ophioplocus japonicus.</title>
        <authorList>
            <person name="Kawano K."/>
            <person name="Sawayama S."/>
            <person name="Nakagawa S."/>
        </authorList>
    </citation>
    <scope>NUCLEOTIDE SEQUENCE [LARGE SCALE GENOMIC DNA]</scope>
    <source>
        <strain evidence="7 8">NKW23</strain>
    </source>
</reference>
<dbReference type="PANTHER" id="PTHR43557">
    <property type="entry name" value="APOPTOSIS-INDUCING FACTOR 1"/>
    <property type="match status" value="1"/>
</dbReference>
<name>A0ABQ6LNP0_9RHOB</name>
<dbReference type="SUPFAM" id="SSF51905">
    <property type="entry name" value="FAD/NAD(P)-binding domain"/>
    <property type="match status" value="2"/>
</dbReference>
<dbReference type="PANTHER" id="PTHR43557:SF2">
    <property type="entry name" value="RIESKE DOMAIN-CONTAINING PROTEIN-RELATED"/>
    <property type="match status" value="1"/>
</dbReference>
<keyword evidence="2" id="KW-0285">Flavoprotein</keyword>
<evidence type="ECO:0000259" key="5">
    <source>
        <dbReference type="Pfam" id="PF07992"/>
    </source>
</evidence>
<evidence type="ECO:0000259" key="6">
    <source>
        <dbReference type="Pfam" id="PF14759"/>
    </source>
</evidence>
<dbReference type="Proteomes" id="UP001239909">
    <property type="component" value="Unassembled WGS sequence"/>
</dbReference>
<organism evidence="7 8">
    <name type="scientific">Paralimibaculum aggregatum</name>
    <dbReference type="NCBI Taxonomy" id="3036245"/>
    <lineage>
        <taxon>Bacteria</taxon>
        <taxon>Pseudomonadati</taxon>
        <taxon>Pseudomonadota</taxon>
        <taxon>Alphaproteobacteria</taxon>
        <taxon>Rhodobacterales</taxon>
        <taxon>Paracoccaceae</taxon>
        <taxon>Paralimibaculum</taxon>
    </lineage>
</organism>
<dbReference type="Gene3D" id="3.30.390.30">
    <property type="match status" value="1"/>
</dbReference>
<evidence type="ECO:0000256" key="2">
    <source>
        <dbReference type="ARBA" id="ARBA00022630"/>
    </source>
</evidence>
<evidence type="ECO:0000256" key="3">
    <source>
        <dbReference type="ARBA" id="ARBA00022827"/>
    </source>
</evidence>
<dbReference type="PRINTS" id="PR00411">
    <property type="entry name" value="PNDRDTASEI"/>
</dbReference>
<accession>A0ABQ6LNP0</accession>
<evidence type="ECO:0000313" key="8">
    <source>
        <dbReference type="Proteomes" id="UP001239909"/>
    </source>
</evidence>
<dbReference type="SUPFAM" id="SSF55424">
    <property type="entry name" value="FAD/NAD-linked reductases, dimerisation (C-terminal) domain"/>
    <property type="match status" value="1"/>
</dbReference>
<dbReference type="EMBL" id="BSYI01000044">
    <property type="protein sequence ID" value="GMG84826.1"/>
    <property type="molecule type" value="Genomic_DNA"/>
</dbReference>
<proteinExistence type="predicted"/>
<dbReference type="PRINTS" id="PR00368">
    <property type="entry name" value="FADPNR"/>
</dbReference>
<gene>
    <name evidence="7" type="ORF">LNKW23_40420</name>
</gene>
<dbReference type="InterPro" id="IPR036188">
    <property type="entry name" value="FAD/NAD-bd_sf"/>
</dbReference>
<dbReference type="Pfam" id="PF07992">
    <property type="entry name" value="Pyr_redox_2"/>
    <property type="match status" value="1"/>
</dbReference>
<evidence type="ECO:0000256" key="1">
    <source>
        <dbReference type="ARBA" id="ARBA00001974"/>
    </source>
</evidence>
<feature type="domain" description="FAD/NAD(P)-binding" evidence="5">
    <location>
        <begin position="4"/>
        <end position="299"/>
    </location>
</feature>
<dbReference type="InterPro" id="IPR016156">
    <property type="entry name" value="FAD/NAD-linked_Rdtase_dimer_sf"/>
</dbReference>
<evidence type="ECO:0000256" key="4">
    <source>
        <dbReference type="ARBA" id="ARBA00023002"/>
    </source>
</evidence>
<evidence type="ECO:0000313" key="7">
    <source>
        <dbReference type="EMBL" id="GMG84826.1"/>
    </source>
</evidence>
<dbReference type="Gene3D" id="3.50.50.60">
    <property type="entry name" value="FAD/NAD(P)-binding domain"/>
    <property type="match status" value="2"/>
</dbReference>
<sequence>MQAFVIIGGGLAGHKAALELRRLSDDAQITLLGEEPGLPYDRPPLTKDFLLGEIDEAGLTLSNAENYEQKKIDFRAGVRATRVDRGARIVATADGATLSYDKLLLATGSRVRKMPLEGERENLHYIRTLDDAKRIRSALGQGARVTVVGGGFIGLEVAAAARSLGCDVTVVEARDRLLSRGMPRLVSDYIEGVHRENGVDVMLASVPGSIVAEGPRQLRLNLPDGSLVSDVVIVGIGIVPNTELASEAGLEVENGIVVDAQCRTSDPDIFAAGEVTRHPSGPSGQLRRIESWRHAGNQAAIAAASMLGEDVAFDDPPYLWSDQYDLNIQSLGDPLAGTRQLLHRAAKSDGWTLVSVNDAMQPMGAVAINNGRDISMLRRVILKGGRLPESFVDECEAVRLSSEDAVG</sequence>
<protein>
    <submittedName>
        <fullName evidence="7">FAD-dependent oxidoreductase</fullName>
    </submittedName>
</protein>
<dbReference type="InterPro" id="IPR023753">
    <property type="entry name" value="FAD/NAD-binding_dom"/>
</dbReference>
<keyword evidence="4" id="KW-0560">Oxidoreductase</keyword>
<comment type="cofactor">
    <cofactor evidence="1">
        <name>FAD</name>
        <dbReference type="ChEBI" id="CHEBI:57692"/>
    </cofactor>
</comment>